<dbReference type="EMBL" id="JAMQYH010000004">
    <property type="protein sequence ID" value="KAJ1691046.1"/>
    <property type="molecule type" value="Genomic_DNA"/>
</dbReference>
<name>A0A9Q0HLT9_9POAL</name>
<dbReference type="AlphaFoldDB" id="A0A9Q0HLT9"/>
<dbReference type="Gene3D" id="4.10.280.10">
    <property type="entry name" value="Helix-loop-helix DNA-binding domain"/>
    <property type="match status" value="1"/>
</dbReference>
<keyword evidence="4" id="KW-0175">Coiled coil</keyword>
<keyword evidence="2" id="KW-0805">Transcription regulation</keyword>
<protein>
    <recommendedName>
        <fullName evidence="8">BHLH domain-containing protein</fullName>
    </recommendedName>
</protein>
<feature type="compositionally biased region" description="Basic and acidic residues" evidence="5">
    <location>
        <begin position="20"/>
        <end position="30"/>
    </location>
</feature>
<keyword evidence="7" id="KW-1185">Reference proteome</keyword>
<dbReference type="SUPFAM" id="SSF47459">
    <property type="entry name" value="HLH, helix-loop-helix DNA-binding domain"/>
    <property type="match status" value="1"/>
</dbReference>
<reference evidence="6" key="1">
    <citation type="journal article" date="2022" name="Cell">
        <title>Repeat-based holocentromeres influence genome architecture and karyotype evolution.</title>
        <authorList>
            <person name="Hofstatter P.G."/>
            <person name="Thangavel G."/>
            <person name="Lux T."/>
            <person name="Neumann P."/>
            <person name="Vondrak T."/>
            <person name="Novak P."/>
            <person name="Zhang M."/>
            <person name="Costa L."/>
            <person name="Castellani M."/>
            <person name="Scott A."/>
            <person name="Toegelov H."/>
            <person name="Fuchs J."/>
            <person name="Mata-Sucre Y."/>
            <person name="Dias Y."/>
            <person name="Vanzela A.L.L."/>
            <person name="Huettel B."/>
            <person name="Almeida C.C.S."/>
            <person name="Simkova H."/>
            <person name="Souza G."/>
            <person name="Pedrosa-Harand A."/>
            <person name="Macas J."/>
            <person name="Mayer K.F.X."/>
            <person name="Houben A."/>
            <person name="Marques A."/>
        </authorList>
    </citation>
    <scope>NUCLEOTIDE SEQUENCE</scope>
    <source>
        <strain evidence="6">RhyBre1mFocal</strain>
    </source>
</reference>
<dbReference type="PANTHER" id="PTHR13935:SF90">
    <property type="entry name" value="TRANSCRIPTION FACTOR BHLH162"/>
    <property type="match status" value="1"/>
</dbReference>
<proteinExistence type="inferred from homology"/>
<dbReference type="GO" id="GO:0000977">
    <property type="term" value="F:RNA polymerase II transcription regulatory region sequence-specific DNA binding"/>
    <property type="evidence" value="ECO:0007669"/>
    <property type="project" value="TreeGrafter"/>
</dbReference>
<gene>
    <name evidence="6" type="ORF">LUZ63_015201</name>
</gene>
<evidence type="ECO:0000256" key="3">
    <source>
        <dbReference type="ARBA" id="ARBA00023163"/>
    </source>
</evidence>
<dbReference type="InterPro" id="IPR036638">
    <property type="entry name" value="HLH_DNA-bd_sf"/>
</dbReference>
<dbReference type="PANTHER" id="PTHR13935">
    <property type="entry name" value="ACHAETE-SCUTE TRANSCRIPTION FACTOR-RELATED"/>
    <property type="match status" value="1"/>
</dbReference>
<feature type="compositionally biased region" description="Pro residues" evidence="5">
    <location>
        <begin position="1"/>
        <end position="15"/>
    </location>
</feature>
<organism evidence="6 7">
    <name type="scientific">Rhynchospora breviuscula</name>
    <dbReference type="NCBI Taxonomy" id="2022672"/>
    <lineage>
        <taxon>Eukaryota</taxon>
        <taxon>Viridiplantae</taxon>
        <taxon>Streptophyta</taxon>
        <taxon>Embryophyta</taxon>
        <taxon>Tracheophyta</taxon>
        <taxon>Spermatophyta</taxon>
        <taxon>Magnoliopsida</taxon>
        <taxon>Liliopsida</taxon>
        <taxon>Poales</taxon>
        <taxon>Cyperaceae</taxon>
        <taxon>Cyperoideae</taxon>
        <taxon>Rhynchosporeae</taxon>
        <taxon>Rhynchospora</taxon>
    </lineage>
</organism>
<keyword evidence="3" id="KW-0804">Transcription</keyword>
<evidence type="ECO:0000256" key="5">
    <source>
        <dbReference type="SAM" id="MobiDB-lite"/>
    </source>
</evidence>
<evidence type="ECO:0000256" key="2">
    <source>
        <dbReference type="ARBA" id="ARBA00023015"/>
    </source>
</evidence>
<dbReference type="OrthoDB" id="752507at2759"/>
<sequence>MDISPPPPPPPPPPAQSICKPDRKTVEKNRRDHMKFLYSKLDSLIASSSSSASSYGQQLPDRLDEATNYIKRLQERIEQLKEKKKQLIGSTGGKSHEGRSSPQIEVHDLGSGINAVLIVSSHHDQAIMHRAIRAVVEEGDVDVLNAHYSSAGDKSIVSLHTLVRDSNKSGSGTISMLDRLKKAF</sequence>
<evidence type="ECO:0000313" key="7">
    <source>
        <dbReference type="Proteomes" id="UP001151287"/>
    </source>
</evidence>
<dbReference type="GO" id="GO:0000981">
    <property type="term" value="F:DNA-binding transcription factor activity, RNA polymerase II-specific"/>
    <property type="evidence" value="ECO:0007669"/>
    <property type="project" value="TreeGrafter"/>
</dbReference>
<comment type="caution">
    <text evidence="6">The sequence shown here is derived from an EMBL/GenBank/DDBJ whole genome shotgun (WGS) entry which is preliminary data.</text>
</comment>
<dbReference type="InterPro" id="IPR015660">
    <property type="entry name" value="MASH1/Ascl1a-like"/>
</dbReference>
<dbReference type="Proteomes" id="UP001151287">
    <property type="component" value="Unassembled WGS sequence"/>
</dbReference>
<evidence type="ECO:0000256" key="1">
    <source>
        <dbReference type="ARBA" id="ARBA00005510"/>
    </source>
</evidence>
<feature type="coiled-coil region" evidence="4">
    <location>
        <begin position="63"/>
        <end position="90"/>
    </location>
</feature>
<dbReference type="GO" id="GO:0046983">
    <property type="term" value="F:protein dimerization activity"/>
    <property type="evidence" value="ECO:0007669"/>
    <property type="project" value="InterPro"/>
</dbReference>
<feature type="region of interest" description="Disordered" evidence="5">
    <location>
        <begin position="1"/>
        <end position="32"/>
    </location>
</feature>
<dbReference type="GO" id="GO:0090575">
    <property type="term" value="C:RNA polymerase II transcription regulator complex"/>
    <property type="evidence" value="ECO:0007669"/>
    <property type="project" value="TreeGrafter"/>
</dbReference>
<comment type="similarity">
    <text evidence="1">Belongs to the bHLH protein family.</text>
</comment>
<evidence type="ECO:0008006" key="8">
    <source>
        <dbReference type="Google" id="ProtNLM"/>
    </source>
</evidence>
<evidence type="ECO:0000313" key="6">
    <source>
        <dbReference type="EMBL" id="KAJ1691046.1"/>
    </source>
</evidence>
<evidence type="ECO:0000256" key="4">
    <source>
        <dbReference type="SAM" id="Coils"/>
    </source>
</evidence>
<accession>A0A9Q0HLT9</accession>